<dbReference type="SMART" id="SM00034">
    <property type="entry name" value="CLECT"/>
    <property type="match status" value="1"/>
</dbReference>
<dbReference type="InterPro" id="IPR050111">
    <property type="entry name" value="C-type_lectin/snaclec_domain"/>
</dbReference>
<dbReference type="KEGG" id="oau:120439445"/>
<dbReference type="InterPro" id="IPR001304">
    <property type="entry name" value="C-type_lectin-like"/>
</dbReference>
<dbReference type="PROSITE" id="PS50041">
    <property type="entry name" value="C_TYPE_LECTIN_2"/>
    <property type="match status" value="1"/>
</dbReference>
<dbReference type="AlphaFoldDB" id="A0AAZ1XFC7"/>
<name>A0AAZ1XFC7_OREAU</name>
<evidence type="ECO:0000313" key="5">
    <source>
        <dbReference type="Proteomes" id="UP000472276"/>
    </source>
</evidence>
<accession>A0AAZ1XFC7</accession>
<dbReference type="Pfam" id="PF00059">
    <property type="entry name" value="Lectin_C"/>
    <property type="match status" value="1"/>
</dbReference>
<feature type="signal peptide" evidence="2">
    <location>
        <begin position="1"/>
        <end position="24"/>
    </location>
</feature>
<dbReference type="PANTHER" id="PTHR22803">
    <property type="entry name" value="MANNOSE, PHOSPHOLIPASE, LECTIN RECEPTOR RELATED"/>
    <property type="match status" value="1"/>
</dbReference>
<evidence type="ECO:0000256" key="1">
    <source>
        <dbReference type="ARBA" id="ARBA00023157"/>
    </source>
</evidence>
<reference evidence="5" key="1">
    <citation type="submission" date="2020-03" db="EMBL/GenBank/DDBJ databases">
        <title>Evolution of repeat sequences and sex chromosomes of tilapia species revealed by chromosome-level genomes.</title>
        <authorList>
            <person name="Xu L."/>
            <person name="Tao W."/>
            <person name="Wang D."/>
            <person name="Zhou Q."/>
        </authorList>
    </citation>
    <scope>NUCLEOTIDE SEQUENCE [LARGE SCALE GENOMIC DNA]</scope>
    <source>
        <strain evidence="5">Israel</strain>
    </source>
</reference>
<proteinExistence type="predicted"/>
<dbReference type="Gene3D" id="3.10.100.10">
    <property type="entry name" value="Mannose-Binding Protein A, subunit A"/>
    <property type="match status" value="1"/>
</dbReference>
<dbReference type="PROSITE" id="PS00615">
    <property type="entry name" value="C_TYPE_LECTIN_1"/>
    <property type="match status" value="1"/>
</dbReference>
<evidence type="ECO:0000313" key="4">
    <source>
        <dbReference type="Ensembl" id="ENSOABP00000066322.1"/>
    </source>
</evidence>
<dbReference type="PRINTS" id="PR01504">
    <property type="entry name" value="PNCREATITSAP"/>
</dbReference>
<dbReference type="CDD" id="cd00037">
    <property type="entry name" value="CLECT"/>
    <property type="match status" value="1"/>
</dbReference>
<evidence type="ECO:0000259" key="3">
    <source>
        <dbReference type="PROSITE" id="PS50041"/>
    </source>
</evidence>
<feature type="domain" description="C-type lectin" evidence="3">
    <location>
        <begin position="49"/>
        <end position="165"/>
    </location>
</feature>
<protein>
    <recommendedName>
        <fullName evidence="3">C-type lectin domain-containing protein</fullName>
    </recommendedName>
</protein>
<keyword evidence="5" id="KW-1185">Reference proteome</keyword>
<reference evidence="4" key="2">
    <citation type="submission" date="2025-08" db="UniProtKB">
        <authorList>
            <consortium name="Ensembl"/>
        </authorList>
    </citation>
    <scope>IDENTIFICATION</scope>
</reference>
<dbReference type="InterPro" id="IPR016186">
    <property type="entry name" value="C-type_lectin-like/link_sf"/>
</dbReference>
<feature type="chain" id="PRO_5044247842" description="C-type lectin domain-containing protein" evidence="2">
    <location>
        <begin position="25"/>
        <end position="177"/>
    </location>
</feature>
<keyword evidence="2" id="KW-0732">Signal</keyword>
<dbReference type="RefSeq" id="XP_039466367.1">
    <property type="nucleotide sequence ID" value="XM_039610433.1"/>
</dbReference>
<reference evidence="4" key="3">
    <citation type="submission" date="2025-09" db="UniProtKB">
        <authorList>
            <consortium name="Ensembl"/>
        </authorList>
    </citation>
    <scope>IDENTIFICATION</scope>
</reference>
<sequence length="177" mass="20017">MKLLIVSATICAVVALTTSTATKARNGTVVRPLTGKQCPRGWIKQFKQCFLYVSHALSWARAQRNCAQLKANLASVHSIMQYQFIQKLIFHATHANEEAWLGASDAQETGYWFWSDGTQFNYSDWCPGQPNNDYFTRERCLQINSSEKKCWDNKSCTNLLPSVCVKNIESFLGHSKA</sequence>
<gene>
    <name evidence="4" type="primary">LOC120439445</name>
</gene>
<dbReference type="Ensembl" id="ENSOABT00000072006.1">
    <property type="protein sequence ID" value="ENSOABP00000066322.1"/>
    <property type="gene ID" value="ENSOABG00000026713.1"/>
</dbReference>
<evidence type="ECO:0000256" key="2">
    <source>
        <dbReference type="SAM" id="SignalP"/>
    </source>
</evidence>
<dbReference type="GeneID" id="120439445"/>
<dbReference type="InterPro" id="IPR018378">
    <property type="entry name" value="C-type_lectin_CS"/>
</dbReference>
<dbReference type="InterPro" id="IPR016187">
    <property type="entry name" value="CTDL_fold"/>
</dbReference>
<organism evidence="4 5">
    <name type="scientific">Oreochromis aureus</name>
    <name type="common">Israeli tilapia</name>
    <name type="synonym">Chromis aureus</name>
    <dbReference type="NCBI Taxonomy" id="47969"/>
    <lineage>
        <taxon>Eukaryota</taxon>
        <taxon>Metazoa</taxon>
        <taxon>Chordata</taxon>
        <taxon>Craniata</taxon>
        <taxon>Vertebrata</taxon>
        <taxon>Euteleostomi</taxon>
        <taxon>Actinopterygii</taxon>
        <taxon>Neopterygii</taxon>
        <taxon>Teleostei</taxon>
        <taxon>Neoteleostei</taxon>
        <taxon>Acanthomorphata</taxon>
        <taxon>Ovalentaria</taxon>
        <taxon>Cichlomorphae</taxon>
        <taxon>Cichliformes</taxon>
        <taxon>Cichlidae</taxon>
        <taxon>African cichlids</taxon>
        <taxon>Pseudocrenilabrinae</taxon>
        <taxon>Oreochromini</taxon>
        <taxon>Oreochromis</taxon>
    </lineage>
</organism>
<keyword evidence="1" id="KW-1015">Disulfide bond</keyword>
<dbReference type="Proteomes" id="UP000472276">
    <property type="component" value="Unassembled WGS sequence"/>
</dbReference>
<dbReference type="SUPFAM" id="SSF56436">
    <property type="entry name" value="C-type lectin-like"/>
    <property type="match status" value="1"/>
</dbReference>